<gene>
    <name evidence="1" type="ORF">MERR_LOCUS6338</name>
</gene>
<dbReference type="AlphaFoldDB" id="A0A6D2HWU0"/>
<protein>
    <submittedName>
        <fullName evidence="1">Uncharacterized protein</fullName>
    </submittedName>
</protein>
<sequence>MEIDDSSLYINVHRKFRPNISGSLGSSSSSRNTKSVGISVFPICTWRSSSRPTGNLVDLSAKTKKTLVDLNLVYPIRLVTEYGIRFTLKPRSQREHAKIM</sequence>
<name>A0A6D2HWU0_9BRAS</name>
<dbReference type="EMBL" id="CACVBM020000443">
    <property type="protein sequence ID" value="CAA7019103.1"/>
    <property type="molecule type" value="Genomic_DNA"/>
</dbReference>
<dbReference type="Proteomes" id="UP000467841">
    <property type="component" value="Unassembled WGS sequence"/>
</dbReference>
<organism evidence="1 2">
    <name type="scientific">Microthlaspi erraticum</name>
    <dbReference type="NCBI Taxonomy" id="1685480"/>
    <lineage>
        <taxon>Eukaryota</taxon>
        <taxon>Viridiplantae</taxon>
        <taxon>Streptophyta</taxon>
        <taxon>Embryophyta</taxon>
        <taxon>Tracheophyta</taxon>
        <taxon>Spermatophyta</taxon>
        <taxon>Magnoliopsida</taxon>
        <taxon>eudicotyledons</taxon>
        <taxon>Gunneridae</taxon>
        <taxon>Pentapetalae</taxon>
        <taxon>rosids</taxon>
        <taxon>malvids</taxon>
        <taxon>Brassicales</taxon>
        <taxon>Brassicaceae</taxon>
        <taxon>Coluteocarpeae</taxon>
        <taxon>Microthlaspi</taxon>
    </lineage>
</organism>
<keyword evidence="2" id="KW-1185">Reference proteome</keyword>
<reference evidence="1" key="1">
    <citation type="submission" date="2020-01" db="EMBL/GenBank/DDBJ databases">
        <authorList>
            <person name="Mishra B."/>
        </authorList>
    </citation>
    <scope>NUCLEOTIDE SEQUENCE [LARGE SCALE GENOMIC DNA]</scope>
</reference>
<evidence type="ECO:0000313" key="2">
    <source>
        <dbReference type="Proteomes" id="UP000467841"/>
    </source>
</evidence>
<proteinExistence type="predicted"/>
<accession>A0A6D2HWU0</accession>
<evidence type="ECO:0000313" key="1">
    <source>
        <dbReference type="EMBL" id="CAA7019103.1"/>
    </source>
</evidence>
<comment type="caution">
    <text evidence="1">The sequence shown here is derived from an EMBL/GenBank/DDBJ whole genome shotgun (WGS) entry which is preliminary data.</text>
</comment>